<proteinExistence type="predicted"/>
<evidence type="ECO:0000313" key="3">
    <source>
        <dbReference type="Proteomes" id="UP001482455"/>
    </source>
</evidence>
<name>A0AAW3B056_9TRYP</name>
<organism evidence="2 3">
    <name type="scientific">Leishmania utingensis</name>
    <dbReference type="NCBI Taxonomy" id="653362"/>
    <lineage>
        <taxon>Eukaryota</taxon>
        <taxon>Discoba</taxon>
        <taxon>Euglenozoa</taxon>
        <taxon>Kinetoplastea</taxon>
        <taxon>Metakinetoplastina</taxon>
        <taxon>Trypanosomatida</taxon>
        <taxon>Trypanosomatidae</taxon>
        <taxon>Leishmaniinae</taxon>
        <taxon>Leishmania</taxon>
    </lineage>
</organism>
<dbReference type="Proteomes" id="UP001482455">
    <property type="component" value="Unassembled WGS sequence"/>
</dbReference>
<feature type="compositionally biased region" description="Polar residues" evidence="1">
    <location>
        <begin position="181"/>
        <end position="211"/>
    </location>
</feature>
<reference evidence="2 3" key="1">
    <citation type="submission" date="2024-02" db="EMBL/GenBank/DDBJ databases">
        <title>FIRST GENOME SEQUENCES OF Leishmania (Viannia) shawi, Leishmania (Viannia) lindenbergi AND Leishmania (Viannia) utingensis.</title>
        <authorList>
            <person name="Resadore F."/>
            <person name="Custodio M.G.F."/>
            <person name="Boite M.C."/>
            <person name="Cupolillo E."/>
            <person name="Ferreira G.E.M."/>
        </authorList>
    </citation>
    <scope>NUCLEOTIDE SEQUENCE [LARGE SCALE GENOMIC DNA]</scope>
    <source>
        <strain evidence="2 3">ITUB/BR/1977/M4964</strain>
    </source>
</reference>
<gene>
    <name evidence="2" type="ORF">Q4I30_001202</name>
</gene>
<feature type="compositionally biased region" description="Low complexity" evidence="1">
    <location>
        <begin position="145"/>
        <end position="154"/>
    </location>
</feature>
<comment type="caution">
    <text evidence="2">The sequence shown here is derived from an EMBL/GenBank/DDBJ whole genome shotgun (WGS) entry which is preliminary data.</text>
</comment>
<feature type="compositionally biased region" description="Polar residues" evidence="1">
    <location>
        <begin position="109"/>
        <end position="118"/>
    </location>
</feature>
<accession>A0AAW3B056</accession>
<evidence type="ECO:0000313" key="2">
    <source>
        <dbReference type="EMBL" id="KAL0514074.1"/>
    </source>
</evidence>
<dbReference type="AlphaFoldDB" id="A0AAW3B056"/>
<sequence>MSSYPHTTGACRSGDMVTGTSSKATRRRIVCCAAPTTTVRVAEIYTLHAKENDPFKSTVCMDYHVLSRIEGDLRRAEMRQENPESVIPDRGYLHDQEAYRTWDEYLTTKQSPSSNRSVVGSLYPSSRGESRLPPIMLPHARSRRGSASSSRYASVPNSTLNTPTSNRRSGAPGSNRKGRQMSRSPSPGGQAHSSVHSSPWQHKGSSPTHQLPSLYPPKDRLGPAHSTCKAPKWRKEAGCCEVNGAAAAWNSHKTGRKHSLELSELEEGHEQQTVTDAERERRLHLADELASRMESAVPCVLKERREAG</sequence>
<keyword evidence="3" id="KW-1185">Reference proteome</keyword>
<evidence type="ECO:0000256" key="1">
    <source>
        <dbReference type="SAM" id="MobiDB-lite"/>
    </source>
</evidence>
<protein>
    <submittedName>
        <fullName evidence="2">Uncharacterized protein</fullName>
    </submittedName>
</protein>
<feature type="compositionally biased region" description="Polar residues" evidence="1">
    <location>
        <begin position="155"/>
        <end position="168"/>
    </location>
</feature>
<dbReference type="EMBL" id="JBAMZL010000007">
    <property type="protein sequence ID" value="KAL0514074.1"/>
    <property type="molecule type" value="Genomic_DNA"/>
</dbReference>
<feature type="region of interest" description="Disordered" evidence="1">
    <location>
        <begin position="109"/>
        <end position="228"/>
    </location>
</feature>